<dbReference type="PANTHER" id="PTHR40252:SF2">
    <property type="entry name" value="BLR0328 PROTEIN"/>
    <property type="match status" value="1"/>
</dbReference>
<evidence type="ECO:0000259" key="1">
    <source>
        <dbReference type="SMART" id="SM01204"/>
    </source>
</evidence>
<dbReference type="InterPro" id="IPR019494">
    <property type="entry name" value="FIST_C"/>
</dbReference>
<dbReference type="KEGG" id="sba:Sulba_0951"/>
<keyword evidence="3" id="KW-1185">Reference proteome</keyword>
<dbReference type="eggNOG" id="COG3287">
    <property type="taxonomic scope" value="Bacteria"/>
</dbReference>
<dbReference type="Proteomes" id="UP000006176">
    <property type="component" value="Chromosome"/>
</dbReference>
<dbReference type="Pfam" id="PF08495">
    <property type="entry name" value="FIST"/>
    <property type="match status" value="1"/>
</dbReference>
<dbReference type="PATRIC" id="fig|760154.4.peg.952"/>
<proteinExistence type="predicted"/>
<dbReference type="EMBL" id="CP003333">
    <property type="protein sequence ID" value="AFL68252.1"/>
    <property type="molecule type" value="Genomic_DNA"/>
</dbReference>
<dbReference type="HOGENOM" id="CLU_052774_0_0_7"/>
<accession>I3XWC8</accession>
<dbReference type="OrthoDB" id="378730at2"/>
<dbReference type="SMART" id="SM01204">
    <property type="entry name" value="FIST_C"/>
    <property type="match status" value="1"/>
</dbReference>
<dbReference type="AlphaFoldDB" id="I3XWC8"/>
<organism evidence="2 3">
    <name type="scientific">Sulfurospirillum barnesii (strain ATCC 700032 / DSM 10660 / SES-3)</name>
    <dbReference type="NCBI Taxonomy" id="760154"/>
    <lineage>
        <taxon>Bacteria</taxon>
        <taxon>Pseudomonadati</taxon>
        <taxon>Campylobacterota</taxon>
        <taxon>Epsilonproteobacteria</taxon>
        <taxon>Campylobacterales</taxon>
        <taxon>Sulfurospirillaceae</taxon>
        <taxon>Sulfurospirillum</taxon>
    </lineage>
</organism>
<dbReference type="InterPro" id="IPR013702">
    <property type="entry name" value="FIST_domain_N"/>
</dbReference>
<evidence type="ECO:0000313" key="2">
    <source>
        <dbReference type="EMBL" id="AFL68252.1"/>
    </source>
</evidence>
<reference evidence="2 3" key="1">
    <citation type="submission" date="2012-06" db="EMBL/GenBank/DDBJ databases">
        <title>Complete sequence of Sulfurospirillum barnesii SES-3.</title>
        <authorList>
            <consortium name="US DOE Joint Genome Institute"/>
            <person name="Lucas S."/>
            <person name="Han J."/>
            <person name="Lapidus A."/>
            <person name="Cheng J.-F."/>
            <person name="Goodwin L."/>
            <person name="Pitluck S."/>
            <person name="Peters L."/>
            <person name="Ovchinnikova G."/>
            <person name="Lu M."/>
            <person name="Detter J.C."/>
            <person name="Han C."/>
            <person name="Tapia R."/>
            <person name="Land M."/>
            <person name="Hauser L."/>
            <person name="Kyrpides N."/>
            <person name="Ivanova N."/>
            <person name="Pagani I."/>
            <person name="Stolz J."/>
            <person name="Arkin A."/>
            <person name="Dehal P."/>
            <person name="Oremland R."/>
            <person name="Saltikov C."/>
            <person name="Basu P."/>
            <person name="Hollibaugh J."/>
            <person name="Newman D."/>
            <person name="Stolyar S."/>
            <person name="Hazen T."/>
            <person name="Woyke T."/>
        </authorList>
    </citation>
    <scope>NUCLEOTIDE SEQUENCE [LARGE SCALE GENOMIC DNA]</scope>
    <source>
        <strain evidence="3">ATCC 700032 / DSM 10660 / SES-3</strain>
    </source>
</reference>
<feature type="domain" description="FIST C-domain" evidence="1">
    <location>
        <begin position="189"/>
        <end position="331"/>
    </location>
</feature>
<sequence length="349" mass="38727">MFEKVSFYASVDDLHVNIQTGFYLLLIAENTPIPDSFFTENTRFIGGFFPSVLFGKEHYNEGIIAAKLSDLTRVYSVCMEHLSIIPFPAQSHSIFTLANSDSSHMEPFLETLYSFLPEHAKLIGGAGKNIFSYEKSCHKEACWGECALVLASTQKIGLGVKHGWEPLVSPFIANSCKGRMVEKINFKDAFSVYKDAIEKYSSLRFHTMDFEEIAQKYPLGIVRYKKDFIVRAPIQTDGSSLSLAGSLDENSVIAILQGTKTKLIEAAKEASQNALNNFENNAPSSVLLISCHARFLFLGDDFNQELETILSLYPPAMPLWGALSLGELANDNQEGIAFYNNTCVIGVLP</sequence>
<dbReference type="Pfam" id="PF10442">
    <property type="entry name" value="FIST_C"/>
    <property type="match status" value="1"/>
</dbReference>
<gene>
    <name evidence="2" type="ordered locus">Sulba_0951</name>
</gene>
<dbReference type="STRING" id="760154.Sulba_0951"/>
<name>I3XWC8_SULBS</name>
<evidence type="ECO:0000313" key="3">
    <source>
        <dbReference type="Proteomes" id="UP000006176"/>
    </source>
</evidence>
<dbReference type="PANTHER" id="PTHR40252">
    <property type="entry name" value="BLR0328 PROTEIN"/>
    <property type="match status" value="1"/>
</dbReference>
<dbReference type="RefSeq" id="WP_014769131.1">
    <property type="nucleotide sequence ID" value="NC_018002.1"/>
</dbReference>
<protein>
    <submittedName>
        <fullName evidence="2">FIST domain-containing protein</fullName>
    </submittedName>
</protein>